<gene>
    <name evidence="1" type="ORF">RHMOL_Rhmol03G0171800</name>
</gene>
<evidence type="ECO:0000313" key="2">
    <source>
        <dbReference type="Proteomes" id="UP001062846"/>
    </source>
</evidence>
<dbReference type="EMBL" id="CM046390">
    <property type="protein sequence ID" value="KAI8564326.1"/>
    <property type="molecule type" value="Genomic_DNA"/>
</dbReference>
<accession>A0ACC0PFH3</accession>
<organism evidence="1 2">
    <name type="scientific">Rhododendron molle</name>
    <name type="common">Chinese azalea</name>
    <name type="synonym">Azalea mollis</name>
    <dbReference type="NCBI Taxonomy" id="49168"/>
    <lineage>
        <taxon>Eukaryota</taxon>
        <taxon>Viridiplantae</taxon>
        <taxon>Streptophyta</taxon>
        <taxon>Embryophyta</taxon>
        <taxon>Tracheophyta</taxon>
        <taxon>Spermatophyta</taxon>
        <taxon>Magnoliopsida</taxon>
        <taxon>eudicotyledons</taxon>
        <taxon>Gunneridae</taxon>
        <taxon>Pentapetalae</taxon>
        <taxon>asterids</taxon>
        <taxon>Ericales</taxon>
        <taxon>Ericaceae</taxon>
        <taxon>Ericoideae</taxon>
        <taxon>Rhodoreae</taxon>
        <taxon>Rhododendron</taxon>
    </lineage>
</organism>
<protein>
    <submittedName>
        <fullName evidence="1">Uncharacterized protein</fullName>
    </submittedName>
</protein>
<reference evidence="1" key="1">
    <citation type="submission" date="2022-02" db="EMBL/GenBank/DDBJ databases">
        <title>Plant Genome Project.</title>
        <authorList>
            <person name="Zhang R.-G."/>
        </authorList>
    </citation>
    <scope>NUCLEOTIDE SEQUENCE</scope>
    <source>
        <strain evidence="1">AT1</strain>
    </source>
</reference>
<evidence type="ECO:0000313" key="1">
    <source>
        <dbReference type="EMBL" id="KAI8564326.1"/>
    </source>
</evidence>
<sequence length="85" mass="9730">MFVTYEEDPNKHVRKIDEFLGCSLSGDEIEQVVWKCSHEMLSKLDVNKDEDRVHTRGIKVSSYFRTGVVGDGKKLLSPDRDDGKD</sequence>
<comment type="caution">
    <text evidence="1">The sequence shown here is derived from an EMBL/GenBank/DDBJ whole genome shotgun (WGS) entry which is preliminary data.</text>
</comment>
<dbReference type="Proteomes" id="UP001062846">
    <property type="component" value="Chromosome 3"/>
</dbReference>
<keyword evidence="2" id="KW-1185">Reference proteome</keyword>
<proteinExistence type="predicted"/>
<name>A0ACC0PFH3_RHOML</name>